<evidence type="ECO:0000313" key="1">
    <source>
        <dbReference type="EMBL" id="TBU54022.1"/>
    </source>
</evidence>
<sequence>MMASSTGFELSSHPYLLAMVFFCAAADSTLGRYRMLSISYRSSKASRCPSVHMPGPRVFICPPLSPARASPARSPAFLLSTLQRVFHISLPASVPAILRSETSPDMPPMISASVRVHTQKSGRLPPRVLESSSAPTIVRPCRVNGLHSFHVLRQPSASSQCLLSSTYLTCHVAGL</sequence>
<keyword evidence="2" id="KW-1185">Reference proteome</keyword>
<accession>A0A4Q9PIX7</accession>
<name>A0A4Q9PIX7_9APHY</name>
<dbReference type="AlphaFoldDB" id="A0A4Q9PIX7"/>
<dbReference type="EMBL" id="ML145199">
    <property type="protein sequence ID" value="TBU54022.1"/>
    <property type="molecule type" value="Genomic_DNA"/>
</dbReference>
<dbReference type="Proteomes" id="UP000292082">
    <property type="component" value="Unassembled WGS sequence"/>
</dbReference>
<evidence type="ECO:0000313" key="2">
    <source>
        <dbReference type="Proteomes" id="UP000292082"/>
    </source>
</evidence>
<proteinExistence type="predicted"/>
<protein>
    <submittedName>
        <fullName evidence="1">Uncharacterized protein</fullName>
    </submittedName>
</protein>
<gene>
    <name evidence="1" type="ORF">BD310DRAFT_936849</name>
</gene>
<organism evidence="1 2">
    <name type="scientific">Dichomitus squalens</name>
    <dbReference type="NCBI Taxonomy" id="114155"/>
    <lineage>
        <taxon>Eukaryota</taxon>
        <taxon>Fungi</taxon>
        <taxon>Dikarya</taxon>
        <taxon>Basidiomycota</taxon>
        <taxon>Agaricomycotina</taxon>
        <taxon>Agaricomycetes</taxon>
        <taxon>Polyporales</taxon>
        <taxon>Polyporaceae</taxon>
        <taxon>Dichomitus</taxon>
    </lineage>
</organism>
<reference evidence="1 2" key="1">
    <citation type="submission" date="2019-01" db="EMBL/GenBank/DDBJ databases">
        <title>Draft genome sequences of three monokaryotic isolates of the white-rot basidiomycete fungus Dichomitus squalens.</title>
        <authorList>
            <consortium name="DOE Joint Genome Institute"/>
            <person name="Lopez S.C."/>
            <person name="Andreopoulos B."/>
            <person name="Pangilinan J."/>
            <person name="Lipzen A."/>
            <person name="Riley R."/>
            <person name="Ahrendt S."/>
            <person name="Ng V."/>
            <person name="Barry K."/>
            <person name="Daum C."/>
            <person name="Grigoriev I.V."/>
            <person name="Hilden K.S."/>
            <person name="Makela M.R."/>
            <person name="de Vries R.P."/>
        </authorList>
    </citation>
    <scope>NUCLEOTIDE SEQUENCE [LARGE SCALE GENOMIC DNA]</scope>
    <source>
        <strain evidence="1 2">CBS 464.89</strain>
    </source>
</reference>